<dbReference type="PANTHER" id="PTHR33096:SF1">
    <property type="entry name" value="CXC1-LIKE CYSTEINE CLUSTER ASSOCIATED WITH KDZ TRANSPOSASES DOMAIN-CONTAINING PROTEIN"/>
    <property type="match status" value="1"/>
</dbReference>
<sequence>KKMWKIFKETGIFVAACRHGFMLWIIDMMHSGELAKYLLAIISKILENLGDDIMIAYDIGCTTETTVSRSSLGLKFCHKRAKFCISAFHAYTHNHVCQMHYHPNNIDGMGIKDVESLERGFGGSNQLAPIIRYMS</sequence>
<keyword evidence="2" id="KW-1185">Reference proteome</keyword>
<dbReference type="OrthoDB" id="2505969at2759"/>
<evidence type="ECO:0000313" key="2">
    <source>
        <dbReference type="Proteomes" id="UP000008370"/>
    </source>
</evidence>
<dbReference type="RefSeq" id="XP_007402567.1">
    <property type="nucleotide sequence ID" value="XM_007402505.1"/>
</dbReference>
<dbReference type="Proteomes" id="UP000008370">
    <property type="component" value="Unassembled WGS sequence"/>
</dbReference>
<protein>
    <submittedName>
        <fullName evidence="1">Uncharacterized protein</fullName>
    </submittedName>
</protein>
<dbReference type="PANTHER" id="PTHR33096">
    <property type="entry name" value="CXC2 DOMAIN-CONTAINING PROTEIN"/>
    <property type="match status" value="1"/>
</dbReference>
<dbReference type="EMBL" id="JH930669">
    <property type="protein sequence ID" value="EKM48880.1"/>
    <property type="molecule type" value="Genomic_DNA"/>
</dbReference>
<name>K5VQ79_PHACS</name>
<proteinExistence type="predicted"/>
<evidence type="ECO:0000313" key="1">
    <source>
        <dbReference type="EMBL" id="EKM48880.1"/>
    </source>
</evidence>
<feature type="non-terminal residue" evidence="1">
    <location>
        <position position="135"/>
    </location>
</feature>
<dbReference type="HOGENOM" id="CLU_091791_0_0_1"/>
<dbReference type="InParanoid" id="K5VQ79"/>
<dbReference type="InterPro" id="IPR040521">
    <property type="entry name" value="KDZ"/>
</dbReference>
<organism evidence="1 2">
    <name type="scientific">Phanerochaete carnosa (strain HHB-10118-sp)</name>
    <name type="common">White-rot fungus</name>
    <name type="synonym">Peniophora carnosa</name>
    <dbReference type="NCBI Taxonomy" id="650164"/>
    <lineage>
        <taxon>Eukaryota</taxon>
        <taxon>Fungi</taxon>
        <taxon>Dikarya</taxon>
        <taxon>Basidiomycota</taxon>
        <taxon>Agaricomycotina</taxon>
        <taxon>Agaricomycetes</taxon>
        <taxon>Polyporales</taxon>
        <taxon>Phanerochaetaceae</taxon>
        <taxon>Phanerochaete</taxon>
    </lineage>
</organism>
<dbReference type="Pfam" id="PF18758">
    <property type="entry name" value="KDZ"/>
    <property type="match status" value="1"/>
</dbReference>
<dbReference type="GeneID" id="18920128"/>
<gene>
    <name evidence="1" type="ORF">PHACADRAFT_59495</name>
</gene>
<dbReference type="AlphaFoldDB" id="K5VQ79"/>
<dbReference type="KEGG" id="pco:PHACADRAFT_59495"/>
<reference evidence="1 2" key="1">
    <citation type="journal article" date="2012" name="BMC Genomics">
        <title>Comparative genomics of the white-rot fungi, Phanerochaete carnosa and P. chrysosporium, to elucidate the genetic basis of the distinct wood types they colonize.</title>
        <authorList>
            <person name="Suzuki H."/>
            <person name="MacDonald J."/>
            <person name="Syed K."/>
            <person name="Salamov A."/>
            <person name="Hori C."/>
            <person name="Aerts A."/>
            <person name="Henrissat B."/>
            <person name="Wiebenga A."/>
            <person name="vanKuyk P.A."/>
            <person name="Barry K."/>
            <person name="Lindquist E."/>
            <person name="LaButti K."/>
            <person name="Lapidus A."/>
            <person name="Lucas S."/>
            <person name="Coutinho P."/>
            <person name="Gong Y."/>
            <person name="Samejima M."/>
            <person name="Mahadevan R."/>
            <person name="Abou-Zaid M."/>
            <person name="de Vries R.P."/>
            <person name="Igarashi K."/>
            <person name="Yadav J.S."/>
            <person name="Grigoriev I.V."/>
            <person name="Master E.R."/>
        </authorList>
    </citation>
    <scope>NUCLEOTIDE SEQUENCE [LARGE SCALE GENOMIC DNA]</scope>
    <source>
        <strain evidence="1 2">HHB-10118-sp</strain>
    </source>
</reference>
<accession>K5VQ79</accession>
<feature type="non-terminal residue" evidence="1">
    <location>
        <position position="1"/>
    </location>
</feature>